<gene>
    <name evidence="1" type="ORF">ANN_08345</name>
</gene>
<sequence length="112" mass="13391">MDLREVGYDDRDWINLAQDRDRWRAYIVTGAVDARRWSVKWRKRNISDIFFFLSSKEGRKQRRRPETFALCMGTMLSERARQENGFLVLRRVVLTSVTLHVQEDLRGLMKTV</sequence>
<proteinExistence type="predicted"/>
<accession>A0ABQ8T2J1</accession>
<evidence type="ECO:0000313" key="2">
    <source>
        <dbReference type="Proteomes" id="UP001148838"/>
    </source>
</evidence>
<comment type="caution">
    <text evidence="1">The sequence shown here is derived from an EMBL/GenBank/DDBJ whole genome shotgun (WGS) entry which is preliminary data.</text>
</comment>
<organism evidence="1 2">
    <name type="scientific">Periplaneta americana</name>
    <name type="common">American cockroach</name>
    <name type="synonym">Blatta americana</name>
    <dbReference type="NCBI Taxonomy" id="6978"/>
    <lineage>
        <taxon>Eukaryota</taxon>
        <taxon>Metazoa</taxon>
        <taxon>Ecdysozoa</taxon>
        <taxon>Arthropoda</taxon>
        <taxon>Hexapoda</taxon>
        <taxon>Insecta</taxon>
        <taxon>Pterygota</taxon>
        <taxon>Neoptera</taxon>
        <taxon>Polyneoptera</taxon>
        <taxon>Dictyoptera</taxon>
        <taxon>Blattodea</taxon>
        <taxon>Blattoidea</taxon>
        <taxon>Blattidae</taxon>
        <taxon>Blattinae</taxon>
        <taxon>Periplaneta</taxon>
    </lineage>
</organism>
<name>A0ABQ8T2J1_PERAM</name>
<protein>
    <submittedName>
        <fullName evidence="1">Uncharacterized protein</fullName>
    </submittedName>
</protein>
<dbReference type="Proteomes" id="UP001148838">
    <property type="component" value="Unassembled WGS sequence"/>
</dbReference>
<keyword evidence="2" id="KW-1185">Reference proteome</keyword>
<reference evidence="1 2" key="1">
    <citation type="journal article" date="2022" name="Allergy">
        <title>Genome assembly and annotation of Periplaneta americana reveal a comprehensive cockroach allergen profile.</title>
        <authorList>
            <person name="Wang L."/>
            <person name="Xiong Q."/>
            <person name="Saelim N."/>
            <person name="Wang L."/>
            <person name="Nong W."/>
            <person name="Wan A.T."/>
            <person name="Shi M."/>
            <person name="Liu X."/>
            <person name="Cao Q."/>
            <person name="Hui J.H.L."/>
            <person name="Sookrung N."/>
            <person name="Leung T.F."/>
            <person name="Tungtrongchitr A."/>
            <person name="Tsui S.K.W."/>
        </authorList>
    </citation>
    <scope>NUCLEOTIDE SEQUENCE [LARGE SCALE GENOMIC DNA]</scope>
    <source>
        <strain evidence="1">PWHHKU_190912</strain>
    </source>
</reference>
<evidence type="ECO:0000313" key="1">
    <source>
        <dbReference type="EMBL" id="KAJ4440206.1"/>
    </source>
</evidence>
<dbReference type="EMBL" id="JAJSOF020000017">
    <property type="protein sequence ID" value="KAJ4440206.1"/>
    <property type="molecule type" value="Genomic_DNA"/>
</dbReference>